<keyword evidence="1" id="KW-0472">Membrane</keyword>
<comment type="caution">
    <text evidence="2">The sequence shown here is derived from an EMBL/GenBank/DDBJ whole genome shotgun (WGS) entry which is preliminary data.</text>
</comment>
<evidence type="ECO:0000256" key="1">
    <source>
        <dbReference type="SAM" id="Phobius"/>
    </source>
</evidence>
<keyword evidence="1" id="KW-0812">Transmembrane</keyword>
<keyword evidence="1" id="KW-1133">Transmembrane helix</keyword>
<reference evidence="2" key="1">
    <citation type="submission" date="2020-10" db="EMBL/GenBank/DDBJ databases">
        <authorList>
            <person name="Gilroy R."/>
        </authorList>
    </citation>
    <scope>NUCLEOTIDE SEQUENCE</scope>
    <source>
        <strain evidence="2">20514</strain>
    </source>
</reference>
<evidence type="ECO:0000313" key="2">
    <source>
        <dbReference type="EMBL" id="MBO8448923.1"/>
    </source>
</evidence>
<sequence length="79" mass="9118">MKDTVITAKAKRREIWLAAGCFLAANLVNIYAIAKFRTPFTELFTQIGYVLILAVAIYAVMWIVRLCVMLVRSLVRRRR</sequence>
<dbReference type="Proteomes" id="UP000810252">
    <property type="component" value="Unassembled WGS sequence"/>
</dbReference>
<evidence type="ECO:0000313" key="3">
    <source>
        <dbReference type="Proteomes" id="UP000810252"/>
    </source>
</evidence>
<dbReference type="EMBL" id="JADIMQ010000094">
    <property type="protein sequence ID" value="MBO8448923.1"/>
    <property type="molecule type" value="Genomic_DNA"/>
</dbReference>
<organism evidence="2 3">
    <name type="scientific">Candidatus Cryptobacteroides merdigallinarum</name>
    <dbReference type="NCBI Taxonomy" id="2840770"/>
    <lineage>
        <taxon>Bacteria</taxon>
        <taxon>Pseudomonadati</taxon>
        <taxon>Bacteroidota</taxon>
        <taxon>Bacteroidia</taxon>
        <taxon>Bacteroidales</taxon>
        <taxon>Candidatus Cryptobacteroides</taxon>
    </lineage>
</organism>
<dbReference type="AlphaFoldDB" id="A0A9D9HG35"/>
<accession>A0A9D9HG35</accession>
<protein>
    <submittedName>
        <fullName evidence="2">Uncharacterized protein</fullName>
    </submittedName>
</protein>
<reference evidence="2" key="2">
    <citation type="journal article" date="2021" name="PeerJ">
        <title>Extensive microbial diversity within the chicken gut microbiome revealed by metagenomics and culture.</title>
        <authorList>
            <person name="Gilroy R."/>
            <person name="Ravi A."/>
            <person name="Getino M."/>
            <person name="Pursley I."/>
            <person name="Horton D.L."/>
            <person name="Alikhan N.F."/>
            <person name="Baker D."/>
            <person name="Gharbi K."/>
            <person name="Hall N."/>
            <person name="Watson M."/>
            <person name="Adriaenssens E.M."/>
            <person name="Foster-Nyarko E."/>
            <person name="Jarju S."/>
            <person name="Secka A."/>
            <person name="Antonio M."/>
            <person name="Oren A."/>
            <person name="Chaudhuri R.R."/>
            <person name="La Ragione R."/>
            <person name="Hildebrand F."/>
            <person name="Pallen M.J."/>
        </authorList>
    </citation>
    <scope>NUCLEOTIDE SEQUENCE</scope>
    <source>
        <strain evidence="2">20514</strain>
    </source>
</reference>
<proteinExistence type="predicted"/>
<name>A0A9D9HG35_9BACT</name>
<gene>
    <name evidence="2" type="ORF">IAC29_06600</name>
</gene>
<feature type="transmembrane region" description="Helical" evidence="1">
    <location>
        <begin position="15"/>
        <end position="34"/>
    </location>
</feature>
<feature type="transmembrane region" description="Helical" evidence="1">
    <location>
        <begin position="46"/>
        <end position="71"/>
    </location>
</feature>